<name>A0AAT9GGH3_9BACT</name>
<feature type="domain" description="Response regulatory" evidence="2">
    <location>
        <begin position="5"/>
        <end position="120"/>
    </location>
</feature>
<evidence type="ECO:0000259" key="3">
    <source>
        <dbReference type="PROSITE" id="PS50930"/>
    </source>
</evidence>
<gene>
    <name evidence="4" type="ORF">KACHI17_06110</name>
</gene>
<dbReference type="InterPro" id="IPR001789">
    <property type="entry name" value="Sig_transdc_resp-reg_receiver"/>
</dbReference>
<dbReference type="PANTHER" id="PTHR37299">
    <property type="entry name" value="TRANSCRIPTIONAL REGULATOR-RELATED"/>
    <property type="match status" value="1"/>
</dbReference>
<dbReference type="AlphaFoldDB" id="A0AAT9GGH3"/>
<dbReference type="PROSITE" id="PS50110">
    <property type="entry name" value="RESPONSE_REGULATORY"/>
    <property type="match status" value="1"/>
</dbReference>
<dbReference type="InterPro" id="IPR046947">
    <property type="entry name" value="LytR-like"/>
</dbReference>
<dbReference type="Gene3D" id="3.40.50.2300">
    <property type="match status" value="1"/>
</dbReference>
<dbReference type="PROSITE" id="PS50930">
    <property type="entry name" value="HTH_LYTTR"/>
    <property type="match status" value="1"/>
</dbReference>
<proteinExistence type="predicted"/>
<evidence type="ECO:0000259" key="2">
    <source>
        <dbReference type="PROSITE" id="PS50110"/>
    </source>
</evidence>
<dbReference type="GO" id="GO:0000156">
    <property type="term" value="F:phosphorelay response regulator activity"/>
    <property type="evidence" value="ECO:0007669"/>
    <property type="project" value="InterPro"/>
</dbReference>
<evidence type="ECO:0008006" key="5">
    <source>
        <dbReference type="Google" id="ProtNLM"/>
    </source>
</evidence>
<dbReference type="SMART" id="SM00448">
    <property type="entry name" value="REC"/>
    <property type="match status" value="1"/>
</dbReference>
<dbReference type="InterPro" id="IPR007492">
    <property type="entry name" value="LytTR_DNA-bd_dom"/>
</dbReference>
<feature type="modified residue" description="4-aspartylphosphate" evidence="1">
    <location>
        <position position="55"/>
    </location>
</feature>
<accession>A0AAT9GGH3</accession>
<reference evidence="4" key="1">
    <citation type="submission" date="2024-02" db="EMBL/GenBank/DDBJ databases">
        <title>Sediminibacterium planktonica sp. nov. and Sediminibacterium longus sp. nov., isolated from surface lake and river water.</title>
        <authorList>
            <person name="Watanabe K."/>
            <person name="Takemine S."/>
            <person name="Ishii Y."/>
            <person name="Ogata Y."/>
            <person name="Shindo C."/>
            <person name="Suda W."/>
        </authorList>
    </citation>
    <scope>NUCLEOTIDE SEQUENCE</scope>
    <source>
        <strain evidence="4">KACHI17</strain>
    </source>
</reference>
<dbReference type="Gene3D" id="2.40.50.1020">
    <property type="entry name" value="LytTr DNA-binding domain"/>
    <property type="match status" value="1"/>
</dbReference>
<sequence length="235" mass="26799">MKNFKILIVEDEILIAEHIKDYLLNFGFSHISMAHTKNTALEALSCMEIDLILLDLHLQQPKDGLEIARSIDKTKKCPYIFITANVDVLIIQEAIQVNASGYITKPVKKTDLFAAIQLALKTNIAPELSFLSIKENNTTTRIPTDDILYIESNGNYIHIFTKTQKIIARQSLEWAELNLPEHKFKRIHRSYIVNLMAVQKMNTRFVSVNDVELPVSRANSMKISDFAKATAEKRL</sequence>
<feature type="domain" description="HTH LytTR-type" evidence="3">
    <location>
        <begin position="131"/>
        <end position="229"/>
    </location>
</feature>
<dbReference type="PANTHER" id="PTHR37299:SF1">
    <property type="entry name" value="STAGE 0 SPORULATION PROTEIN A HOMOLOG"/>
    <property type="match status" value="1"/>
</dbReference>
<dbReference type="Pfam" id="PF00072">
    <property type="entry name" value="Response_reg"/>
    <property type="match status" value="1"/>
</dbReference>
<evidence type="ECO:0000256" key="1">
    <source>
        <dbReference type="PROSITE-ProRule" id="PRU00169"/>
    </source>
</evidence>
<dbReference type="RefSeq" id="WP_353550038.1">
    <property type="nucleotide sequence ID" value="NZ_AP029612.1"/>
</dbReference>
<protein>
    <recommendedName>
        <fullName evidence="5">Response regulator transcription factor</fullName>
    </recommendedName>
</protein>
<dbReference type="SMART" id="SM00850">
    <property type="entry name" value="LytTR"/>
    <property type="match status" value="1"/>
</dbReference>
<evidence type="ECO:0000313" key="4">
    <source>
        <dbReference type="EMBL" id="BFG69730.1"/>
    </source>
</evidence>
<organism evidence="4">
    <name type="scientific">Sediminibacterium sp. KACHI17</name>
    <dbReference type="NCBI Taxonomy" id="1751071"/>
    <lineage>
        <taxon>Bacteria</taxon>
        <taxon>Pseudomonadati</taxon>
        <taxon>Bacteroidota</taxon>
        <taxon>Chitinophagia</taxon>
        <taxon>Chitinophagales</taxon>
        <taxon>Chitinophagaceae</taxon>
        <taxon>Sediminibacterium</taxon>
    </lineage>
</organism>
<dbReference type="InterPro" id="IPR011006">
    <property type="entry name" value="CheY-like_superfamily"/>
</dbReference>
<dbReference type="Pfam" id="PF04397">
    <property type="entry name" value="LytTR"/>
    <property type="match status" value="1"/>
</dbReference>
<dbReference type="SUPFAM" id="SSF52172">
    <property type="entry name" value="CheY-like"/>
    <property type="match status" value="1"/>
</dbReference>
<dbReference type="EMBL" id="AP029612">
    <property type="protein sequence ID" value="BFG69730.1"/>
    <property type="molecule type" value="Genomic_DNA"/>
</dbReference>
<keyword evidence="1" id="KW-0597">Phosphoprotein</keyword>
<dbReference type="GO" id="GO:0003677">
    <property type="term" value="F:DNA binding"/>
    <property type="evidence" value="ECO:0007669"/>
    <property type="project" value="InterPro"/>
</dbReference>